<sequence length="86" mass="9924">MANKKPRFNDRIIKDGFPDGWFIQDRICQNSALLCRRTEFAFGGFMCICLRPRAMNTDDWVLTAQIIAYGFEAENDRRGDASKQSN</sequence>
<dbReference type="EMBL" id="BAABWU010000007">
    <property type="protein sequence ID" value="GAA6196654.1"/>
    <property type="molecule type" value="Genomic_DNA"/>
</dbReference>
<organism evidence="1 2">
    <name type="scientific">Pseudophaeobacter arcticus</name>
    <dbReference type="NCBI Taxonomy" id="385492"/>
    <lineage>
        <taxon>Bacteria</taxon>
        <taxon>Pseudomonadati</taxon>
        <taxon>Pseudomonadota</taxon>
        <taxon>Alphaproteobacteria</taxon>
        <taxon>Rhodobacterales</taxon>
        <taxon>Paracoccaceae</taxon>
        <taxon>Pseudophaeobacter</taxon>
    </lineage>
</organism>
<keyword evidence="2" id="KW-1185">Reference proteome</keyword>
<protein>
    <submittedName>
        <fullName evidence="1">Uncharacterized protein</fullName>
    </submittedName>
</protein>
<name>A0ABQ0ALC0_9RHOB</name>
<dbReference type="RefSeq" id="WP_353399724.1">
    <property type="nucleotide sequence ID" value="NZ_BAABWU010000007.1"/>
</dbReference>
<comment type="caution">
    <text evidence="1">The sequence shown here is derived from an EMBL/GenBank/DDBJ whole genome shotgun (WGS) entry which is preliminary data.</text>
</comment>
<dbReference type="Proteomes" id="UP001441944">
    <property type="component" value="Unassembled WGS sequence"/>
</dbReference>
<proteinExistence type="predicted"/>
<reference evidence="1 2" key="1">
    <citation type="submission" date="2024-04" db="EMBL/GenBank/DDBJ databases">
        <title>Draft genome sequence of Pseudophaeobacter arcticus NBRC 116598.</title>
        <authorList>
            <person name="Miyakawa T."/>
            <person name="Kusuya Y."/>
            <person name="Miura T."/>
        </authorList>
    </citation>
    <scope>NUCLEOTIDE SEQUENCE [LARGE SCALE GENOMIC DNA]</scope>
    <source>
        <strain evidence="1 2">SU-CL00105</strain>
    </source>
</reference>
<evidence type="ECO:0000313" key="2">
    <source>
        <dbReference type="Proteomes" id="UP001441944"/>
    </source>
</evidence>
<accession>A0ABQ0ALC0</accession>
<evidence type="ECO:0000313" key="1">
    <source>
        <dbReference type="EMBL" id="GAA6196654.1"/>
    </source>
</evidence>
<gene>
    <name evidence="1" type="ORF">NBRC116598_20980</name>
</gene>